<reference evidence="1 2" key="1">
    <citation type="journal article" date="2018" name="Sci. Rep.">
        <title>Genomic signatures of local adaptation to the degree of environmental predictability in rotifers.</title>
        <authorList>
            <person name="Franch-Gras L."/>
            <person name="Hahn C."/>
            <person name="Garcia-Roger E.M."/>
            <person name="Carmona M.J."/>
            <person name="Serra M."/>
            <person name="Gomez A."/>
        </authorList>
    </citation>
    <scope>NUCLEOTIDE SEQUENCE [LARGE SCALE GENOMIC DNA]</scope>
    <source>
        <strain evidence="1">HYR1</strain>
    </source>
</reference>
<evidence type="ECO:0000313" key="1">
    <source>
        <dbReference type="EMBL" id="RNA13699.1"/>
    </source>
</evidence>
<comment type="caution">
    <text evidence="1">The sequence shown here is derived from an EMBL/GenBank/DDBJ whole genome shotgun (WGS) entry which is preliminary data.</text>
</comment>
<dbReference type="Proteomes" id="UP000276133">
    <property type="component" value="Unassembled WGS sequence"/>
</dbReference>
<name>A0A3M7QR58_BRAPC</name>
<gene>
    <name evidence="1" type="ORF">BpHYR1_002631</name>
</gene>
<dbReference type="EMBL" id="REGN01005342">
    <property type="protein sequence ID" value="RNA13699.1"/>
    <property type="molecule type" value="Genomic_DNA"/>
</dbReference>
<proteinExistence type="predicted"/>
<protein>
    <submittedName>
        <fullName evidence="1">Uncharacterized protein</fullName>
    </submittedName>
</protein>
<accession>A0A3M7QR58</accession>
<organism evidence="1 2">
    <name type="scientific">Brachionus plicatilis</name>
    <name type="common">Marine rotifer</name>
    <name type="synonym">Brachionus muelleri</name>
    <dbReference type="NCBI Taxonomy" id="10195"/>
    <lineage>
        <taxon>Eukaryota</taxon>
        <taxon>Metazoa</taxon>
        <taxon>Spiralia</taxon>
        <taxon>Gnathifera</taxon>
        <taxon>Rotifera</taxon>
        <taxon>Eurotatoria</taxon>
        <taxon>Monogononta</taxon>
        <taxon>Pseudotrocha</taxon>
        <taxon>Ploima</taxon>
        <taxon>Brachionidae</taxon>
        <taxon>Brachionus</taxon>
    </lineage>
</organism>
<sequence>MDVSAEFLAVFGESECDSDGELIIDTKTKVMDDTVFIAGMCIKYFNRIFNTKVNGPYF</sequence>
<dbReference type="AlphaFoldDB" id="A0A3M7QR58"/>
<evidence type="ECO:0000313" key="2">
    <source>
        <dbReference type="Proteomes" id="UP000276133"/>
    </source>
</evidence>
<keyword evidence="2" id="KW-1185">Reference proteome</keyword>